<evidence type="ECO:0000256" key="1">
    <source>
        <dbReference type="SAM" id="MobiDB-lite"/>
    </source>
</evidence>
<evidence type="ECO:0000313" key="3">
    <source>
        <dbReference type="EMBL" id="OAY51017.1"/>
    </source>
</evidence>
<dbReference type="STRING" id="3983.A0A2C9VXH0"/>
<dbReference type="EMBL" id="CM004391">
    <property type="protein sequence ID" value="OAY51017.1"/>
    <property type="molecule type" value="Genomic_DNA"/>
</dbReference>
<proteinExistence type="predicted"/>
<feature type="compositionally biased region" description="Polar residues" evidence="1">
    <location>
        <begin position="718"/>
        <end position="733"/>
    </location>
</feature>
<sequence length="885" mass="98148">MSQRYSHNNNNKSQQESSSTHARNFPKNNKKFIPRNQNPNPTLSNSLRQSLSKQSDSAAAASTASSGAASSSRVRMGDNKAWVSSRTAAGPQDVGNFINYLPQDEAVAAGLGAEEGGLDPVESQRVVDLLNSELSRLLKLSPREFWREVASDNSLHEFLDSFLKYRSRWYDFPHRGVKGIVAGIIVGEHDLSRRVFIVLYRISSNRDPGARAADTLSSREHAVLLQDKKLLDLPKLLDICAIYGHENEELTQLLVANALQAQTGIHDNLTAAMSQFLEIVNTMFQRCISSLEALFSSASHEDRGSSSLHYDFLEVMDFINDAVVSMDAFINAYKPAAAFFSCPVETSYGIEELLVMLARLHDTLLPSLQRGFRIMLTGGDEESISNISVSLKMLSMRIFKLGWKLLDICYLSNEVFTDCLPLPAITKIFPAKVEDPVIRADILIQTFREISGVLLYTQDNQHRNTFLQNLDKNYHLMSKLQSLQDAGWIFIDDEQLQYLSGIMMCSLKGTVKEQPVMPIPVSNNKVEMDEDAAIKESKISQIKDLFPDYGKGFLAACLEVYNQDPEEVIQRILEGTLHEDLKCLDTSLQIMPTAKSALTKDKGKGKLVESTPFPSTTPTHSTNTGVAGERQFDSPSVSSSSTVGRFVRKSHDVQEHYTLNTRDDKDAARTMALISQYEYEDEYDDSFDDLGLSVADSGLEENEIFRSEVGSSLGKPSGTESVGSVQTASSTKWGSRKKPQYFVKDGKNYSYKVAGSVAVANSDEASLVNQAQGDLIYGLGRGGNLPIGAVKKLMEYQEQEQQRESDEPETEGRGNTRNPRGRGRRGGGGRPRESHEEQDNQSDGSEMQGRGNAGNPRGRGRRGRGNNNYRKDRAMHKHFSGLSGF</sequence>
<feature type="region of interest" description="Disordered" evidence="1">
    <location>
        <begin position="601"/>
        <end position="644"/>
    </location>
</feature>
<feature type="region of interest" description="Disordered" evidence="1">
    <location>
        <begin position="708"/>
        <end position="735"/>
    </location>
</feature>
<dbReference type="PROSITE" id="PS51140">
    <property type="entry name" value="CUE"/>
    <property type="match status" value="1"/>
</dbReference>
<evidence type="ECO:0000313" key="4">
    <source>
        <dbReference type="Proteomes" id="UP000091857"/>
    </source>
</evidence>
<dbReference type="CDD" id="cd14364">
    <property type="entry name" value="CUE_ASCC2"/>
    <property type="match status" value="1"/>
</dbReference>
<feature type="region of interest" description="Disordered" evidence="1">
    <location>
        <begin position="1"/>
        <end position="76"/>
    </location>
</feature>
<feature type="compositionally biased region" description="Low complexity" evidence="1">
    <location>
        <begin position="50"/>
        <end position="72"/>
    </location>
</feature>
<dbReference type="InterPro" id="IPR003892">
    <property type="entry name" value="CUE"/>
</dbReference>
<dbReference type="InterPro" id="IPR052586">
    <property type="entry name" value="ASCC2"/>
</dbReference>
<evidence type="ECO:0000259" key="2">
    <source>
        <dbReference type="PROSITE" id="PS51140"/>
    </source>
</evidence>
<protein>
    <recommendedName>
        <fullName evidence="2">CUE domain-containing protein</fullName>
    </recommendedName>
</protein>
<organism evidence="3 4">
    <name type="scientific">Manihot esculenta</name>
    <name type="common">Cassava</name>
    <name type="synonym">Jatropha manihot</name>
    <dbReference type="NCBI Taxonomy" id="3983"/>
    <lineage>
        <taxon>Eukaryota</taxon>
        <taxon>Viridiplantae</taxon>
        <taxon>Streptophyta</taxon>
        <taxon>Embryophyta</taxon>
        <taxon>Tracheophyta</taxon>
        <taxon>Spermatophyta</taxon>
        <taxon>Magnoliopsida</taxon>
        <taxon>eudicotyledons</taxon>
        <taxon>Gunneridae</taxon>
        <taxon>Pentapetalae</taxon>
        <taxon>rosids</taxon>
        <taxon>fabids</taxon>
        <taxon>Malpighiales</taxon>
        <taxon>Euphorbiaceae</taxon>
        <taxon>Crotonoideae</taxon>
        <taxon>Manihoteae</taxon>
        <taxon>Manihot</taxon>
    </lineage>
</organism>
<comment type="caution">
    <text evidence="3">The sequence shown here is derived from an EMBL/GenBank/DDBJ whole genome shotgun (WGS) entry which is preliminary data.</text>
</comment>
<dbReference type="InterPro" id="IPR009060">
    <property type="entry name" value="UBA-like_sf"/>
</dbReference>
<feature type="domain" description="CUE" evidence="2">
    <location>
        <begin position="534"/>
        <end position="577"/>
    </location>
</feature>
<dbReference type="GO" id="GO:0043130">
    <property type="term" value="F:ubiquitin binding"/>
    <property type="evidence" value="ECO:0000318"/>
    <property type="project" value="GO_Central"/>
</dbReference>
<dbReference type="PANTHER" id="PTHR21494">
    <property type="entry name" value="ACTIVATING SIGNAL COINTEGRATOR 1 COMPLEX SUBUNIT 2 ASC-1 COMPLEX SUBUNIT P100"/>
    <property type="match status" value="1"/>
</dbReference>
<name>A0A2C9VXH0_MANES</name>
<reference evidence="4" key="1">
    <citation type="journal article" date="2016" name="Nat. Biotechnol.">
        <title>Sequencing wild and cultivated cassava and related species reveals extensive interspecific hybridization and genetic diversity.</title>
        <authorList>
            <person name="Bredeson J.V."/>
            <person name="Lyons J.B."/>
            <person name="Prochnik S.E."/>
            <person name="Wu G.A."/>
            <person name="Ha C.M."/>
            <person name="Edsinger-Gonzales E."/>
            <person name="Grimwood J."/>
            <person name="Schmutz J."/>
            <person name="Rabbi I.Y."/>
            <person name="Egesi C."/>
            <person name="Nauluvula P."/>
            <person name="Lebot V."/>
            <person name="Ndunguru J."/>
            <person name="Mkamilo G."/>
            <person name="Bart R.S."/>
            <person name="Setter T.L."/>
            <person name="Gleadow R.M."/>
            <person name="Kulakow P."/>
            <person name="Ferguson M.E."/>
            <person name="Rounsley S."/>
            <person name="Rokhsar D.S."/>
        </authorList>
    </citation>
    <scope>NUCLEOTIDE SEQUENCE [LARGE SCALE GENOMIC DNA]</scope>
    <source>
        <strain evidence="4">cv. AM560-2</strain>
    </source>
</reference>
<feature type="compositionally biased region" description="Low complexity" evidence="1">
    <location>
        <begin position="1"/>
        <end position="19"/>
    </location>
</feature>
<accession>A0A2C9VXH0</accession>
<dbReference type="PANTHER" id="PTHR21494:SF0">
    <property type="entry name" value="ACTIVATING SIGNAL COINTEGRATOR 1 COMPLEX SUBUNIT 2"/>
    <property type="match status" value="1"/>
</dbReference>
<dbReference type="OrthoDB" id="5577209at2759"/>
<dbReference type="SMART" id="SM00546">
    <property type="entry name" value="CUE"/>
    <property type="match status" value="1"/>
</dbReference>
<dbReference type="AlphaFoldDB" id="A0A2C9VXH0"/>
<feature type="compositionally biased region" description="Low complexity" evidence="1">
    <location>
        <begin position="610"/>
        <end position="624"/>
    </location>
</feature>
<keyword evidence="4" id="KW-1185">Reference proteome</keyword>
<dbReference type="SUPFAM" id="SSF46934">
    <property type="entry name" value="UBA-like"/>
    <property type="match status" value="1"/>
</dbReference>
<dbReference type="OMA" id="LSQHEFW"/>
<dbReference type="Pfam" id="PF02845">
    <property type="entry name" value="CUE"/>
    <property type="match status" value="1"/>
</dbReference>
<dbReference type="Gramene" id="Manes.05G181300.1.v8.1">
    <property type="protein sequence ID" value="Manes.05G181300.1.v8.1.CDS"/>
    <property type="gene ID" value="Manes.05G181300.v8.1"/>
</dbReference>
<dbReference type="Gene3D" id="1.10.8.10">
    <property type="entry name" value="DNA helicase RuvA subunit, C-terminal domain"/>
    <property type="match status" value="1"/>
</dbReference>
<feature type="compositionally biased region" description="Polar residues" evidence="1">
    <location>
        <begin position="35"/>
        <end position="49"/>
    </location>
</feature>
<gene>
    <name evidence="3" type="ORF">MANES_05G181300v8</name>
</gene>
<feature type="compositionally biased region" description="Basic and acidic residues" evidence="1">
    <location>
        <begin position="796"/>
        <end position="814"/>
    </location>
</feature>
<dbReference type="Proteomes" id="UP000091857">
    <property type="component" value="Chromosome 5"/>
</dbReference>
<feature type="region of interest" description="Disordered" evidence="1">
    <location>
        <begin position="796"/>
        <end position="885"/>
    </location>
</feature>
<dbReference type="InterPro" id="IPR041800">
    <property type="entry name" value="ASCC2_CUE"/>
</dbReference>